<feature type="transmembrane region" description="Helical" evidence="1">
    <location>
        <begin position="49"/>
        <end position="76"/>
    </location>
</feature>
<protein>
    <recommendedName>
        <fullName evidence="5">DUF2705 domain-containing protein</fullName>
    </recommendedName>
</protein>
<keyword evidence="4" id="KW-1185">Reference proteome</keyword>
<feature type="transmembrane region" description="Helical" evidence="1">
    <location>
        <begin position="96"/>
        <end position="119"/>
    </location>
</feature>
<keyword evidence="2" id="KW-0732">Signal</keyword>
<name>A0A916VIV0_9LACO</name>
<feature type="transmembrane region" description="Helical" evidence="1">
    <location>
        <begin position="171"/>
        <end position="191"/>
    </location>
</feature>
<dbReference type="EMBL" id="BMAY01000002">
    <property type="protein sequence ID" value="GFZ26384.1"/>
    <property type="molecule type" value="Genomic_DNA"/>
</dbReference>
<evidence type="ECO:0000256" key="1">
    <source>
        <dbReference type="SAM" id="Phobius"/>
    </source>
</evidence>
<feature type="signal peptide" evidence="2">
    <location>
        <begin position="1"/>
        <end position="28"/>
    </location>
</feature>
<feature type="transmembrane region" description="Helical" evidence="1">
    <location>
        <begin position="211"/>
        <end position="237"/>
    </location>
</feature>
<evidence type="ECO:0000313" key="3">
    <source>
        <dbReference type="EMBL" id="GFZ26384.1"/>
    </source>
</evidence>
<keyword evidence="1" id="KW-1133">Transmembrane helix</keyword>
<comment type="caution">
    <text evidence="3">The sequence shown here is derived from an EMBL/GenBank/DDBJ whole genome shotgun (WGS) entry which is preliminary data.</text>
</comment>
<evidence type="ECO:0008006" key="5">
    <source>
        <dbReference type="Google" id="ProtNLM"/>
    </source>
</evidence>
<evidence type="ECO:0000256" key="2">
    <source>
        <dbReference type="SAM" id="SignalP"/>
    </source>
</evidence>
<dbReference type="AlphaFoldDB" id="A0A916VIV0"/>
<evidence type="ECO:0000313" key="4">
    <source>
        <dbReference type="Proteomes" id="UP000677218"/>
    </source>
</evidence>
<accession>A0A916VIV0</accession>
<keyword evidence="1" id="KW-0812">Transmembrane</keyword>
<dbReference type="Proteomes" id="UP000677218">
    <property type="component" value="Unassembled WGS sequence"/>
</dbReference>
<keyword evidence="1" id="KW-0472">Membrane</keyword>
<sequence length="243" mass="27630">MMKRLSNFQKCKLLVCLLLLFASPSQIAIENLTVKSSIFDYYLQTTGTLIIVTTAIPLLTVLSCFDLLSNLVGAYYPLEAIRRGSNSQTFRPYLGLGVRLSAIFALALFAGSLVIGWLHGYRIAFSVSHPLFNTGMLAVITRLGITFLNFLAIILFVWLVELTWRKTAVSFFAGMVFWVASLLSIRSRLFFLLKSFPLMTGDELYFPFYPYLKFPLATMYLSLFWVLVELVLLSVVVKKWNKR</sequence>
<feature type="chain" id="PRO_5038668318" description="DUF2705 domain-containing protein" evidence="2">
    <location>
        <begin position="29"/>
        <end position="243"/>
    </location>
</feature>
<feature type="transmembrane region" description="Helical" evidence="1">
    <location>
        <begin position="139"/>
        <end position="159"/>
    </location>
</feature>
<proteinExistence type="predicted"/>
<reference evidence="3" key="1">
    <citation type="submission" date="2020-08" db="EMBL/GenBank/DDBJ databases">
        <title>Taxonomic study for Lactobacillus species isolated from hardwood bark.</title>
        <authorList>
            <person name="Tohno M."/>
            <person name="Tanizawa Y."/>
        </authorList>
    </citation>
    <scope>NUCLEOTIDE SEQUENCE</scope>
    <source>
        <strain evidence="3">B40</strain>
    </source>
</reference>
<organism evidence="3 4">
    <name type="scientific">Lactobacillus corticis</name>
    <dbReference type="NCBI Taxonomy" id="2201249"/>
    <lineage>
        <taxon>Bacteria</taxon>
        <taxon>Bacillati</taxon>
        <taxon>Bacillota</taxon>
        <taxon>Bacilli</taxon>
        <taxon>Lactobacillales</taxon>
        <taxon>Lactobacillaceae</taxon>
        <taxon>Lactobacillus</taxon>
    </lineage>
</organism>
<dbReference type="RefSeq" id="WP_212780094.1">
    <property type="nucleotide sequence ID" value="NZ_BMAY01000002.1"/>
</dbReference>
<gene>
    <name evidence="3" type="ORF">LCB40_02640</name>
</gene>